<reference evidence="1 2" key="1">
    <citation type="journal article" date="2022" name="New Phytol.">
        <title>Ecological generalism drives hyperdiversity of secondary metabolite gene clusters in xylarialean endophytes.</title>
        <authorList>
            <person name="Franco M.E.E."/>
            <person name="Wisecaver J.H."/>
            <person name="Arnold A.E."/>
            <person name="Ju Y.M."/>
            <person name="Slot J.C."/>
            <person name="Ahrendt S."/>
            <person name="Moore L.P."/>
            <person name="Eastman K.E."/>
            <person name="Scott K."/>
            <person name="Konkel Z."/>
            <person name="Mondo S.J."/>
            <person name="Kuo A."/>
            <person name="Hayes R.D."/>
            <person name="Haridas S."/>
            <person name="Andreopoulos B."/>
            <person name="Riley R."/>
            <person name="LaButti K."/>
            <person name="Pangilinan J."/>
            <person name="Lipzen A."/>
            <person name="Amirebrahimi M."/>
            <person name="Yan J."/>
            <person name="Adam C."/>
            <person name="Keymanesh K."/>
            <person name="Ng V."/>
            <person name="Louie K."/>
            <person name="Northen T."/>
            <person name="Drula E."/>
            <person name="Henrissat B."/>
            <person name="Hsieh H.M."/>
            <person name="Youens-Clark K."/>
            <person name="Lutzoni F."/>
            <person name="Miadlikowska J."/>
            <person name="Eastwood D.C."/>
            <person name="Hamelin R.C."/>
            <person name="Grigoriev I.V."/>
            <person name="U'Ren J.M."/>
        </authorList>
    </citation>
    <scope>NUCLEOTIDE SEQUENCE [LARGE SCALE GENOMIC DNA]</scope>
    <source>
        <strain evidence="1 2">ER1909</strain>
    </source>
</reference>
<evidence type="ECO:0000313" key="2">
    <source>
        <dbReference type="Proteomes" id="UP001497680"/>
    </source>
</evidence>
<gene>
    <name evidence="1" type="ORF">F4821DRAFT_127441</name>
</gene>
<accession>A0ACC0D1K9</accession>
<keyword evidence="2" id="KW-1185">Reference proteome</keyword>
<name>A0ACC0D1K9_9PEZI</name>
<organism evidence="1 2">
    <name type="scientific">Hypoxylon rubiginosum</name>
    <dbReference type="NCBI Taxonomy" id="110542"/>
    <lineage>
        <taxon>Eukaryota</taxon>
        <taxon>Fungi</taxon>
        <taxon>Dikarya</taxon>
        <taxon>Ascomycota</taxon>
        <taxon>Pezizomycotina</taxon>
        <taxon>Sordariomycetes</taxon>
        <taxon>Xylariomycetidae</taxon>
        <taxon>Xylariales</taxon>
        <taxon>Hypoxylaceae</taxon>
        <taxon>Hypoxylon</taxon>
    </lineage>
</organism>
<proteinExistence type="predicted"/>
<keyword evidence="1" id="KW-0378">Hydrolase</keyword>
<sequence>MAGRQNPLDIIKHHVHFDASSTKHPDQEWRTYPEMPTSNDLNPNWDDPEQLAKICYLLPNHWKEPWKSKEAYLETHYRLQREEAITMLRFSIRKVKDDPFMMDDKETCIYTKVFVRGYLMTRLGPMCQVQFSTQRCGKKIRWAQTRRLTVGTLVAISTAADCFKTVCMPAVISDHRIRDGLDQNPPTIHFQWANLNDAVIDPTQELIMVEARHGYFEAVRHSMVGLQHVADTETRLDKYLVHADKSDLTAEYVKANPEMDIRSLVHHIPDPSSSTSEEAEAELARIREPLQKHSMIDGFDSQMSKYTNLDNSQLSAVHRILTKELAIVQGPPGTGKTFTSVQALQILLNSQKRASNVIIVAAQTNHAVDQILMQLIAAKVNVLRLGGRTQSEEIKRYSMYNLRRVAKMPLSILRADKDFKNCENARRANIQLLEAVAENVFPDCLMDPVKLHEAGIISESQLKSLQLDQTWVTTTTTTTTTTTSPDKPTGLLAEWLGDQLVEVKLHENKDPDFEAEEDIDEIDLDDEDYDIELDDCIVDDDDKAGRIDGRFIPIQHLWSGANPRSYTENDVPIRRALQRENLWDIDVRYRGVVYQYWQRRLLLMHQEAFRNLLTINAKTTKNLKINRWYKDTHYIKSSAIEVIGCTTTGLCKYRGLLAALQPRTMLIEEAAETRESNIISALYGSLQQLILVGDHQQLAPQVDTPGLGEEPYNMRVSMFERLVHLKMPFTVLNMQRRMIPSLREVLNPFYPQLQDHPVVTKTDLRPPVPGMAVPSFFFHHTWVDGLDENLSRFNILEAEMVVRFMDYLLMNGVPAKQITVLTFYRGQKKKILQECKTKLRHWGPLNNNVITVDSYQGEENDIIILSLVRSNGPRGPHNAGFLQDQNRGVVSISRARRGFYIFGNMINLTNASPESWLMWGRVHQVLENQGRYGSRLPITCQKHHKTTWMSHPEDWVNCHGGCDEKCPGKMSCGHACERQCHWVSHDKLICRKPCERTLPCSHRCQRVCGDKCTCNCAAFTGAYAHDAAPISYDRAKVAPFITADQRRAGVAEGNRNDYGHPGPIVRDRDHKQGFGYGADIYASKNGDDSAFVRPGGGGSYRWAMFDAYQHDKQKLRETQELNRSMSGTEPNVKPIYDLFRSVTLNEHGRRNIGEVVESREITTPSSKNDDDDDLLSFEAPVKLAALQTRQISSLTGSDSTSNEQPQPLLQPDPFLNVFKHDPTAESHPAEGEEWETGSLADLSAELEDQQRQPQLQPEPFPRVFMHAPPAESHQTDAPGAEWESESMANMSAELEGDMDDDDKEGNDLISF</sequence>
<dbReference type="EMBL" id="MU394315">
    <property type="protein sequence ID" value="KAI6086438.1"/>
    <property type="molecule type" value="Genomic_DNA"/>
</dbReference>
<protein>
    <submittedName>
        <fullName evidence="1">P-loop containing nucleoside triphosphate hydrolase protein</fullName>
    </submittedName>
</protein>
<comment type="caution">
    <text evidence="1">The sequence shown here is derived from an EMBL/GenBank/DDBJ whole genome shotgun (WGS) entry which is preliminary data.</text>
</comment>
<dbReference type="Proteomes" id="UP001497680">
    <property type="component" value="Unassembled WGS sequence"/>
</dbReference>
<evidence type="ECO:0000313" key="1">
    <source>
        <dbReference type="EMBL" id="KAI6086438.1"/>
    </source>
</evidence>